<dbReference type="PANTHER" id="PTHR22192">
    <property type="entry name" value="SPERIOLIN"/>
    <property type="match status" value="1"/>
</dbReference>
<reference evidence="4 5" key="1">
    <citation type="submission" date="2019-11" db="EMBL/GenBank/DDBJ databases">
        <title>Strigops habroptila (kakapo) genome, bStrHab1, primary haplotype, v2.</title>
        <authorList>
            <person name="Jarvis E.D."/>
            <person name="Howard J."/>
            <person name="Rhie A."/>
            <person name="Phillippy A."/>
            <person name="Korlach J."/>
            <person name="Digby A."/>
            <person name="Iorns D."/>
            <person name="Eason D."/>
            <person name="Robertson B."/>
            <person name="Raemaekers T."/>
            <person name="Howe K."/>
            <person name="Lewin H."/>
            <person name="Damas J."/>
            <person name="Hastie A."/>
            <person name="Tracey A."/>
            <person name="Chow W."/>
            <person name="Fedrigo O."/>
        </authorList>
    </citation>
    <scope>NUCLEOTIDE SEQUENCE [LARGE SCALE GENOMIC DNA]</scope>
</reference>
<keyword evidence="5" id="KW-1185">Reference proteome</keyword>
<dbReference type="Ensembl" id="ENSSHBT00005001545.1">
    <property type="protein sequence ID" value="ENSSHBP00005001284.1"/>
    <property type="gene ID" value="ENSSHBG00005001157.1"/>
</dbReference>
<dbReference type="InterPro" id="IPR026715">
    <property type="entry name" value="SPATC1"/>
</dbReference>
<sequence>MVAQGVWWWHSAVVVAQGGCGGTGGVVVAQGCGGGRGVVVVAQGCGGGTGGYGGTGVVVVAQGCGGGKAADCSTAATGAPELAPLEQSSPWDIPRQSQDGPWAPLPLGSTGTDSSAGISGGGISGGGISGSGIAGGGSGMNSAMSSGMIFADGRIRCIRRGPSIPSHPHPIFVPIPILILFPSSRHPSWEQLVGEIAFQLDRRILASVFPDHARLYGFTVANIPEKIMTVRMALNMVPGSFDERCCIAAVRRYLGVMGRLQALGYSPSVHPAFTEALVNTYGILAGPNSLDARHSPAFLRRVLAETVPRTALQDAMVLLDCLEELAREDGHPLFFW</sequence>
<evidence type="ECO:0000256" key="2">
    <source>
        <dbReference type="SAM" id="SignalP"/>
    </source>
</evidence>
<dbReference type="GeneTree" id="ENSGT00520000055666"/>
<reference evidence="4" key="2">
    <citation type="submission" date="2025-08" db="UniProtKB">
        <authorList>
            <consortium name="Ensembl"/>
        </authorList>
    </citation>
    <scope>IDENTIFICATION</scope>
</reference>
<evidence type="ECO:0000313" key="5">
    <source>
        <dbReference type="Proteomes" id="UP000472266"/>
    </source>
</evidence>
<dbReference type="Pfam" id="PF15059">
    <property type="entry name" value="Speriolin_C"/>
    <property type="match status" value="1"/>
</dbReference>
<keyword evidence="2" id="KW-0732">Signal</keyword>
<accession>A0A672TI20</accession>
<organism evidence="4 5">
    <name type="scientific">Strigops habroptila</name>
    <name type="common">Kakapo</name>
    <dbReference type="NCBI Taxonomy" id="2489341"/>
    <lineage>
        <taxon>Eukaryota</taxon>
        <taxon>Metazoa</taxon>
        <taxon>Chordata</taxon>
        <taxon>Craniata</taxon>
        <taxon>Vertebrata</taxon>
        <taxon>Euteleostomi</taxon>
        <taxon>Archelosauria</taxon>
        <taxon>Archosauria</taxon>
        <taxon>Dinosauria</taxon>
        <taxon>Saurischia</taxon>
        <taxon>Theropoda</taxon>
        <taxon>Coelurosauria</taxon>
        <taxon>Aves</taxon>
        <taxon>Neognathae</taxon>
        <taxon>Neoaves</taxon>
        <taxon>Telluraves</taxon>
        <taxon>Australaves</taxon>
        <taxon>Psittaciformes</taxon>
        <taxon>Psittacidae</taxon>
        <taxon>Strigops</taxon>
    </lineage>
</organism>
<dbReference type="Proteomes" id="UP000472266">
    <property type="component" value="Chromosome 1"/>
</dbReference>
<protein>
    <recommendedName>
        <fullName evidence="3">Speriolin C-terminal domain-containing protein</fullName>
    </recommendedName>
</protein>
<feature type="region of interest" description="Disordered" evidence="1">
    <location>
        <begin position="84"/>
        <end position="121"/>
    </location>
</feature>
<dbReference type="InterPro" id="IPR029384">
    <property type="entry name" value="Speriolin_C"/>
</dbReference>
<evidence type="ECO:0000256" key="1">
    <source>
        <dbReference type="SAM" id="MobiDB-lite"/>
    </source>
</evidence>
<feature type="domain" description="Speriolin C-terminal" evidence="3">
    <location>
        <begin position="192"/>
        <end position="336"/>
    </location>
</feature>
<name>A0A672TI20_STRHB</name>
<feature type="chain" id="PRO_5025420349" description="Speriolin C-terminal domain-containing protein" evidence="2">
    <location>
        <begin position="19"/>
        <end position="336"/>
    </location>
</feature>
<proteinExistence type="predicted"/>
<evidence type="ECO:0000259" key="3">
    <source>
        <dbReference type="Pfam" id="PF15059"/>
    </source>
</evidence>
<dbReference type="AlphaFoldDB" id="A0A672TI20"/>
<evidence type="ECO:0000313" key="4">
    <source>
        <dbReference type="Ensembl" id="ENSSHBP00005001284.1"/>
    </source>
</evidence>
<dbReference type="PANTHER" id="PTHR22192:SF16">
    <property type="entry name" value="SPERIOLIN"/>
    <property type="match status" value="1"/>
</dbReference>
<feature type="signal peptide" evidence="2">
    <location>
        <begin position="1"/>
        <end position="18"/>
    </location>
</feature>
<dbReference type="GO" id="GO:0005813">
    <property type="term" value="C:centrosome"/>
    <property type="evidence" value="ECO:0007669"/>
    <property type="project" value="TreeGrafter"/>
</dbReference>
<feature type="compositionally biased region" description="Polar residues" evidence="1">
    <location>
        <begin position="86"/>
        <end position="99"/>
    </location>
</feature>
<reference evidence="4" key="3">
    <citation type="submission" date="2025-09" db="UniProtKB">
        <authorList>
            <consortium name="Ensembl"/>
        </authorList>
    </citation>
    <scope>IDENTIFICATION</scope>
</reference>